<dbReference type="InterPro" id="IPR036397">
    <property type="entry name" value="RNaseH_sf"/>
</dbReference>
<dbReference type="WBParaSite" id="SRAE_X000041700.1">
    <property type="protein sequence ID" value="SRAE_X000041700.1"/>
    <property type="gene ID" value="WBGene00265976"/>
</dbReference>
<name>A0A090LMM1_STRRB</name>
<proteinExistence type="predicted"/>
<evidence type="ECO:0000313" key="1">
    <source>
        <dbReference type="EMBL" id="CEF71090.1"/>
    </source>
</evidence>
<keyword evidence="2" id="KW-1185">Reference proteome</keyword>
<evidence type="ECO:0000313" key="2">
    <source>
        <dbReference type="Proteomes" id="UP000035682"/>
    </source>
</evidence>
<dbReference type="Gene3D" id="3.30.420.10">
    <property type="entry name" value="Ribonuclease H-like superfamily/Ribonuclease H"/>
    <property type="match status" value="1"/>
</dbReference>
<dbReference type="Proteomes" id="UP000035682">
    <property type="component" value="Unplaced"/>
</dbReference>
<protein>
    <submittedName>
        <fullName evidence="3">Tc1-like transposase DDE domain-containing protein</fullName>
    </submittedName>
</protein>
<dbReference type="GeneID" id="36383470"/>
<dbReference type="AlphaFoldDB" id="A0A090LMM1"/>
<dbReference type="EMBL" id="LN609530">
    <property type="protein sequence ID" value="CEF71090.1"/>
    <property type="molecule type" value="Genomic_DNA"/>
</dbReference>
<reference evidence="3" key="3">
    <citation type="submission" date="2020-12" db="UniProtKB">
        <authorList>
            <consortium name="WormBaseParasite"/>
        </authorList>
    </citation>
    <scope>IDENTIFICATION</scope>
</reference>
<reference evidence="2" key="1">
    <citation type="submission" date="2014-09" db="EMBL/GenBank/DDBJ databases">
        <authorList>
            <person name="Martin A.A."/>
        </authorList>
    </citation>
    <scope>NUCLEOTIDE SEQUENCE</scope>
    <source>
        <strain evidence="2">ED321</strain>
    </source>
</reference>
<accession>A0A090LMM1</accession>
<evidence type="ECO:0000313" key="3">
    <source>
        <dbReference type="WBParaSite" id="SRAE_X000041700.1"/>
    </source>
</evidence>
<gene>
    <name evidence="1 3 4" type="ORF">SRAE_X000041700</name>
</gene>
<dbReference type="CTD" id="36383470"/>
<organism evidence="1">
    <name type="scientific">Strongyloides ratti</name>
    <name type="common">Parasitic roundworm</name>
    <dbReference type="NCBI Taxonomy" id="34506"/>
    <lineage>
        <taxon>Eukaryota</taxon>
        <taxon>Metazoa</taxon>
        <taxon>Ecdysozoa</taxon>
        <taxon>Nematoda</taxon>
        <taxon>Chromadorea</taxon>
        <taxon>Rhabditida</taxon>
        <taxon>Tylenchina</taxon>
        <taxon>Panagrolaimomorpha</taxon>
        <taxon>Strongyloidoidea</taxon>
        <taxon>Strongyloididae</taxon>
        <taxon>Strongyloides</taxon>
    </lineage>
</organism>
<dbReference type="OrthoDB" id="4843387at2759"/>
<dbReference type="GO" id="GO:0003676">
    <property type="term" value="F:nucleic acid binding"/>
    <property type="evidence" value="ECO:0007669"/>
    <property type="project" value="InterPro"/>
</dbReference>
<sequence>MPNDSEKKRIIDRIQAITFYKKNPLDCFTDFSNRGRPSILTQDSREIIQQSLQKQNKSCRELSKEILIKNNISISKDTINRFLKKNNKASKVVDNSLNTQINKEDILFLAMQVKSFNNNNFMQFVFSDEFFIYILKETKNKSERICINEINDIDTSKKLKLVQKNSICIGIFLMFTGKRLMWMITENDQKWDGDFFRNVILLENVIPFLNNSNNVFNKNEIVFVHDRSSWMKANATQYFLKNHNINFWGNDTWPEDSPDLNPAKTFREILKNKMELLINKGEKFCQNSIEDLKIRLKKVLKELEYDQILFQNLLLSMSELFRQIRENNDGITI</sequence>
<dbReference type="RefSeq" id="XP_024510286.1">
    <property type="nucleotide sequence ID" value="XM_024644759.1"/>
</dbReference>
<dbReference type="WormBase" id="SRAE_X000041700">
    <property type="protein sequence ID" value="SRP06656"/>
    <property type="gene ID" value="WBGene00265976"/>
</dbReference>
<evidence type="ECO:0000313" key="4">
    <source>
        <dbReference type="WormBase" id="SRAE_X000041700"/>
    </source>
</evidence>
<reference evidence="1" key="2">
    <citation type="submission" date="2014-09" db="EMBL/GenBank/DDBJ databases">
        <authorList>
            <person name="Aslett A.Martin."/>
        </authorList>
    </citation>
    <scope>NUCLEOTIDE SEQUENCE</scope>
    <source>
        <strain evidence="1">ED321 Heterogonic</strain>
    </source>
</reference>